<keyword evidence="9 12" id="KW-0472">Membrane</keyword>
<dbReference type="Pfam" id="PF00664">
    <property type="entry name" value="ABC_membrane"/>
    <property type="match status" value="1"/>
</dbReference>
<keyword evidence="3" id="KW-1003">Cell membrane</keyword>
<feature type="domain" description="ABC transmembrane type-1" evidence="14">
    <location>
        <begin position="26"/>
        <end position="305"/>
    </location>
</feature>
<keyword evidence="6" id="KW-0547">Nucleotide-binding</keyword>
<dbReference type="InterPro" id="IPR036640">
    <property type="entry name" value="ABC1_TM_sf"/>
</dbReference>
<reference evidence="16" key="1">
    <citation type="submission" date="2016-06" db="EMBL/GenBank/DDBJ databases">
        <authorList>
            <person name="Varghese N."/>
            <person name="Submissions Spin"/>
        </authorList>
    </citation>
    <scope>NUCLEOTIDE SEQUENCE [LARGE SCALE GENOMIC DNA]</scope>
    <source>
        <strain evidence="16">DSM 43816</strain>
    </source>
</reference>
<dbReference type="Pfam" id="PF00005">
    <property type="entry name" value="ABC_tran"/>
    <property type="match status" value="1"/>
</dbReference>
<dbReference type="InterPro" id="IPR027417">
    <property type="entry name" value="P-loop_NTPase"/>
</dbReference>
<dbReference type="Gene3D" id="3.40.50.300">
    <property type="entry name" value="P-loop containing nucleotide triphosphate hydrolases"/>
    <property type="match status" value="1"/>
</dbReference>
<dbReference type="CDD" id="cd18551">
    <property type="entry name" value="ABC_6TM_LmrA_like"/>
    <property type="match status" value="1"/>
</dbReference>
<evidence type="ECO:0000256" key="10">
    <source>
        <dbReference type="ARBA" id="ARBA00023455"/>
    </source>
</evidence>
<dbReference type="Gene3D" id="1.20.1560.10">
    <property type="entry name" value="ABC transporter type 1, transmembrane domain"/>
    <property type="match status" value="1"/>
</dbReference>
<keyword evidence="2" id="KW-0813">Transport</keyword>
<dbReference type="Proteomes" id="UP000198253">
    <property type="component" value="Chromosome I"/>
</dbReference>
<keyword evidence="5 12" id="KW-0812">Transmembrane</keyword>
<gene>
    <name evidence="15" type="ORF">GA0070618_6155</name>
</gene>
<feature type="transmembrane region" description="Helical" evidence="12">
    <location>
        <begin position="270"/>
        <end position="291"/>
    </location>
</feature>
<dbReference type="PANTHER" id="PTHR43394">
    <property type="entry name" value="ATP-DEPENDENT PERMEASE MDL1, MITOCHONDRIAL"/>
    <property type="match status" value="1"/>
</dbReference>
<dbReference type="InterPro" id="IPR039421">
    <property type="entry name" value="Type_1_exporter"/>
</dbReference>
<dbReference type="GO" id="GO:0015421">
    <property type="term" value="F:ABC-type oligopeptide transporter activity"/>
    <property type="evidence" value="ECO:0007669"/>
    <property type="project" value="TreeGrafter"/>
</dbReference>
<evidence type="ECO:0000313" key="15">
    <source>
        <dbReference type="EMBL" id="SCF39218.1"/>
    </source>
</evidence>
<keyword evidence="4" id="KW-0997">Cell inner membrane</keyword>
<organism evidence="15 16">
    <name type="scientific">Micromonospora echinospora</name>
    <name type="common">Micromonospora purpurea</name>
    <dbReference type="NCBI Taxonomy" id="1877"/>
    <lineage>
        <taxon>Bacteria</taxon>
        <taxon>Bacillati</taxon>
        <taxon>Actinomycetota</taxon>
        <taxon>Actinomycetes</taxon>
        <taxon>Micromonosporales</taxon>
        <taxon>Micromonosporaceae</taxon>
        <taxon>Micromonospora</taxon>
    </lineage>
</organism>
<dbReference type="SUPFAM" id="SSF90123">
    <property type="entry name" value="ABC transporter transmembrane region"/>
    <property type="match status" value="1"/>
</dbReference>
<dbReference type="PROSITE" id="PS50893">
    <property type="entry name" value="ABC_TRANSPORTER_2"/>
    <property type="match status" value="1"/>
</dbReference>
<evidence type="ECO:0000259" key="14">
    <source>
        <dbReference type="PROSITE" id="PS50929"/>
    </source>
</evidence>
<evidence type="ECO:0000259" key="13">
    <source>
        <dbReference type="PROSITE" id="PS50893"/>
    </source>
</evidence>
<sequence length="630" mass="64931">MTTGAAPRVGLAALLPYLRTHRGTLVVVGVLSLLGAASALAQPLLTRSLLDAVSASRPVGSLVGVLVAALVTGAVLSGFRDYLLQRTAEGLVLTTRRRLAGHLLRLPIAEYDQRRTGDLLSRVGSDTTLLRAVVTSGLFELVTGVVTVVGAAVAMVLLDPLLFGVTLAGVALGLGFALTVARRVRDLARAAQERIGEMTSAVERAISAARTIRASRAEERETGTVVASAEQAYAAGLRVARVQAVVGPAGSITIQGAFLLVLGVGGARVAAGALSVGDLVAFIMFLFFLVLPLGQALSAFTQLQTGLGALQRIEEILTVPVEGAADAHRRAEPVPAAPAVVGEGRPAPAVVGNGRPALVAAGDGRPTSVASGDGRPVPAASGNGGPTPAAIEFDRVGFGYPGGPPVLHEVSFTVPAGTRTALVGPSGAGKSTLLALVERFYEVSAGALRLDGVDVRDLPRDALRSRLGYVEQEAPVLAGTLRQNLLLTAANATDERLLAVLDEVNLQHLVTRTDEGLDVPVGEGGVLLSGGERQRLAIARALLAGPPVLLLDEPTSNLDARNEAALRRAIDAVAVRRTLLIVAHRLSTVVDADQIVVLDAGRVVAAGTHDELTGSSPLYRELATHQLLVS</sequence>
<dbReference type="GO" id="GO:0005524">
    <property type="term" value="F:ATP binding"/>
    <property type="evidence" value="ECO:0007669"/>
    <property type="project" value="UniProtKB-KW"/>
</dbReference>
<feature type="transmembrane region" description="Helical" evidence="12">
    <location>
        <begin position="23"/>
        <end position="41"/>
    </location>
</feature>
<evidence type="ECO:0000256" key="9">
    <source>
        <dbReference type="ARBA" id="ARBA00023136"/>
    </source>
</evidence>
<dbReference type="GO" id="GO:0016887">
    <property type="term" value="F:ATP hydrolysis activity"/>
    <property type="evidence" value="ECO:0007669"/>
    <property type="project" value="InterPro"/>
</dbReference>
<dbReference type="SMART" id="SM00382">
    <property type="entry name" value="AAA"/>
    <property type="match status" value="1"/>
</dbReference>
<evidence type="ECO:0000256" key="8">
    <source>
        <dbReference type="ARBA" id="ARBA00022989"/>
    </source>
</evidence>
<feature type="region of interest" description="Disordered" evidence="11">
    <location>
        <begin position="364"/>
        <end position="385"/>
    </location>
</feature>
<proteinExistence type="inferred from homology"/>
<keyword evidence="7 15" id="KW-0067">ATP-binding</keyword>
<keyword evidence="8 12" id="KW-1133">Transmembrane helix</keyword>
<feature type="transmembrane region" description="Helical" evidence="12">
    <location>
        <begin position="161"/>
        <end position="181"/>
    </location>
</feature>
<dbReference type="EMBL" id="LT607413">
    <property type="protein sequence ID" value="SCF39218.1"/>
    <property type="molecule type" value="Genomic_DNA"/>
</dbReference>
<dbReference type="PROSITE" id="PS00211">
    <property type="entry name" value="ABC_TRANSPORTER_1"/>
    <property type="match status" value="1"/>
</dbReference>
<evidence type="ECO:0000256" key="6">
    <source>
        <dbReference type="ARBA" id="ARBA00022741"/>
    </source>
</evidence>
<evidence type="ECO:0000256" key="7">
    <source>
        <dbReference type="ARBA" id="ARBA00022840"/>
    </source>
</evidence>
<dbReference type="InterPro" id="IPR003439">
    <property type="entry name" value="ABC_transporter-like_ATP-bd"/>
</dbReference>
<evidence type="ECO:0000256" key="1">
    <source>
        <dbReference type="ARBA" id="ARBA00004429"/>
    </source>
</evidence>
<dbReference type="InterPro" id="IPR011527">
    <property type="entry name" value="ABC1_TM_dom"/>
</dbReference>
<evidence type="ECO:0000256" key="4">
    <source>
        <dbReference type="ARBA" id="ARBA00022519"/>
    </source>
</evidence>
<feature type="transmembrane region" description="Helical" evidence="12">
    <location>
        <begin position="245"/>
        <end position="264"/>
    </location>
</feature>
<evidence type="ECO:0000256" key="2">
    <source>
        <dbReference type="ARBA" id="ARBA00022448"/>
    </source>
</evidence>
<accession>A0A1C5A1W5</accession>
<dbReference type="SUPFAM" id="SSF52540">
    <property type="entry name" value="P-loop containing nucleoside triphosphate hydrolases"/>
    <property type="match status" value="1"/>
</dbReference>
<name>A0A1C5A1W5_MICEC</name>
<dbReference type="OrthoDB" id="9806127at2"/>
<feature type="domain" description="ABC transporter" evidence="13">
    <location>
        <begin position="391"/>
        <end position="625"/>
    </location>
</feature>
<dbReference type="GO" id="GO:0005886">
    <property type="term" value="C:plasma membrane"/>
    <property type="evidence" value="ECO:0007669"/>
    <property type="project" value="UniProtKB-SubCell"/>
</dbReference>
<evidence type="ECO:0000256" key="11">
    <source>
        <dbReference type="SAM" id="MobiDB-lite"/>
    </source>
</evidence>
<dbReference type="InParanoid" id="A0A1C5A1W5"/>
<dbReference type="FunFam" id="3.40.50.300:FF:000221">
    <property type="entry name" value="Multidrug ABC transporter ATP-binding protein"/>
    <property type="match status" value="1"/>
</dbReference>
<feature type="transmembrane region" description="Helical" evidence="12">
    <location>
        <begin position="61"/>
        <end position="79"/>
    </location>
</feature>
<dbReference type="PROSITE" id="PS50929">
    <property type="entry name" value="ABC_TM1F"/>
    <property type="match status" value="1"/>
</dbReference>
<evidence type="ECO:0000256" key="12">
    <source>
        <dbReference type="SAM" id="Phobius"/>
    </source>
</evidence>
<feature type="transmembrane region" description="Helical" evidence="12">
    <location>
        <begin position="129"/>
        <end position="155"/>
    </location>
</feature>
<keyword evidence="16" id="KW-1185">Reference proteome</keyword>
<evidence type="ECO:0000256" key="5">
    <source>
        <dbReference type="ARBA" id="ARBA00022692"/>
    </source>
</evidence>
<dbReference type="InterPro" id="IPR017871">
    <property type="entry name" value="ABC_transporter-like_CS"/>
</dbReference>
<dbReference type="PANTHER" id="PTHR43394:SF1">
    <property type="entry name" value="ATP-BINDING CASSETTE SUB-FAMILY B MEMBER 10, MITOCHONDRIAL"/>
    <property type="match status" value="1"/>
</dbReference>
<comment type="similarity">
    <text evidence="10">Belongs to the ABC transporter superfamily. Siderophore-Fe(3+) uptake transporter (SIUT) (TC 3.A.1.21) family.</text>
</comment>
<evidence type="ECO:0000313" key="16">
    <source>
        <dbReference type="Proteomes" id="UP000198253"/>
    </source>
</evidence>
<evidence type="ECO:0000256" key="3">
    <source>
        <dbReference type="ARBA" id="ARBA00022475"/>
    </source>
</evidence>
<dbReference type="RefSeq" id="WP_088984729.1">
    <property type="nucleotide sequence ID" value="NZ_LT607413.1"/>
</dbReference>
<protein>
    <submittedName>
        <fullName evidence="15">ATP-binding cassette, subfamily B</fullName>
    </submittedName>
</protein>
<dbReference type="AlphaFoldDB" id="A0A1C5A1W5"/>
<comment type="subcellular location">
    <subcellularLocation>
        <location evidence="1">Cell inner membrane</location>
        <topology evidence="1">Multi-pass membrane protein</topology>
    </subcellularLocation>
</comment>
<dbReference type="InterPro" id="IPR003593">
    <property type="entry name" value="AAA+_ATPase"/>
</dbReference>